<reference evidence="1 2" key="1">
    <citation type="submission" date="2017-09" db="EMBL/GenBank/DDBJ databases">
        <authorList>
            <person name="Ehlers B."/>
            <person name="Leendertz F.H."/>
        </authorList>
    </citation>
    <scope>NUCLEOTIDE SEQUENCE [LARGE SCALE GENOMIC DNA]</scope>
    <source>
        <strain evidence="1 2">CGMCC 4.6857</strain>
    </source>
</reference>
<keyword evidence="2" id="KW-1185">Reference proteome</keyword>
<proteinExistence type="predicted"/>
<gene>
    <name evidence="1" type="ORF">SAMN05421748_107190</name>
</gene>
<accession>A0A285IDR9</accession>
<protein>
    <submittedName>
        <fullName evidence="1">Uncharacterized protein</fullName>
    </submittedName>
</protein>
<dbReference type="RefSeq" id="WP_097321370.1">
    <property type="nucleotide sequence ID" value="NZ_OBDY01000007.1"/>
</dbReference>
<evidence type="ECO:0000313" key="2">
    <source>
        <dbReference type="Proteomes" id="UP000219612"/>
    </source>
</evidence>
<dbReference type="Proteomes" id="UP000219612">
    <property type="component" value="Unassembled WGS sequence"/>
</dbReference>
<sequence length="182" mass="18975">MGDEGGGLQARALIAADGGEWSGLLFDNSVVGLEPALTWTLRIPFAPVGGDPVLLEIEWLPDTAAGWQRLAGLHVSSGSFAEPAEAVIHHHGHHRYDRVDVQVTAQDGPLITASVALAGDVDALGPGEITCTAALRFTGIDVQLQGVSNATEALQRLAGHTDTTGLIEIDDPRGIAFRFGPG</sequence>
<evidence type="ECO:0000313" key="1">
    <source>
        <dbReference type="EMBL" id="SNY45216.1"/>
    </source>
</evidence>
<organism evidence="1 2">
    <name type="scientific">Paractinoplanes atraurantiacus</name>
    <dbReference type="NCBI Taxonomy" id="1036182"/>
    <lineage>
        <taxon>Bacteria</taxon>
        <taxon>Bacillati</taxon>
        <taxon>Actinomycetota</taxon>
        <taxon>Actinomycetes</taxon>
        <taxon>Micromonosporales</taxon>
        <taxon>Micromonosporaceae</taxon>
        <taxon>Paractinoplanes</taxon>
    </lineage>
</organism>
<dbReference type="OrthoDB" id="4552733at2"/>
<dbReference type="AlphaFoldDB" id="A0A285IDR9"/>
<dbReference type="EMBL" id="OBDY01000007">
    <property type="protein sequence ID" value="SNY45216.1"/>
    <property type="molecule type" value="Genomic_DNA"/>
</dbReference>
<name>A0A285IDR9_9ACTN</name>